<dbReference type="Gene3D" id="3.30.360.10">
    <property type="entry name" value="Dihydrodipicolinate Reductase, domain 2"/>
    <property type="match status" value="1"/>
</dbReference>
<evidence type="ECO:0000256" key="1">
    <source>
        <dbReference type="ARBA" id="ARBA00023002"/>
    </source>
</evidence>
<dbReference type="EMBL" id="BMID01000001">
    <property type="protein sequence ID" value="GGA11956.1"/>
    <property type="molecule type" value="Genomic_DNA"/>
</dbReference>
<dbReference type="InterPro" id="IPR000683">
    <property type="entry name" value="Gfo/Idh/MocA-like_OxRdtase_N"/>
</dbReference>
<proteinExistence type="predicted"/>
<organism evidence="3 4">
    <name type="scientific">Blastomonas marina</name>
    <dbReference type="NCBI Taxonomy" id="1867408"/>
    <lineage>
        <taxon>Bacteria</taxon>
        <taxon>Pseudomonadati</taxon>
        <taxon>Pseudomonadota</taxon>
        <taxon>Alphaproteobacteria</taxon>
        <taxon>Sphingomonadales</taxon>
        <taxon>Sphingomonadaceae</taxon>
        <taxon>Blastomonas</taxon>
    </lineage>
</organism>
<feature type="domain" description="Gfo/Idh/MocA-like oxidoreductase N-terminal" evidence="2">
    <location>
        <begin position="4"/>
        <end position="136"/>
    </location>
</feature>
<protein>
    <recommendedName>
        <fullName evidence="2">Gfo/Idh/MocA-like oxidoreductase N-terminal domain-containing protein</fullName>
    </recommendedName>
</protein>
<gene>
    <name evidence="3" type="ORF">GCM10010923_23290</name>
</gene>
<dbReference type="Pfam" id="PF01408">
    <property type="entry name" value="GFO_IDH_MocA"/>
    <property type="match status" value="1"/>
</dbReference>
<dbReference type="InterPro" id="IPR036291">
    <property type="entry name" value="NAD(P)-bd_dom_sf"/>
</dbReference>
<accession>A0ABQ1FH70</accession>
<comment type="caution">
    <text evidence="3">The sequence shown here is derived from an EMBL/GenBank/DDBJ whole genome shotgun (WGS) entry which is preliminary data.</text>
</comment>
<dbReference type="Gene3D" id="3.40.50.720">
    <property type="entry name" value="NAD(P)-binding Rossmann-like Domain"/>
    <property type="match status" value="1"/>
</dbReference>
<reference evidence="4" key="1">
    <citation type="journal article" date="2019" name="Int. J. Syst. Evol. Microbiol.">
        <title>The Global Catalogue of Microorganisms (GCM) 10K type strain sequencing project: providing services to taxonomists for standard genome sequencing and annotation.</title>
        <authorList>
            <consortium name="The Broad Institute Genomics Platform"/>
            <consortium name="The Broad Institute Genome Sequencing Center for Infectious Disease"/>
            <person name="Wu L."/>
            <person name="Ma J."/>
        </authorList>
    </citation>
    <scope>NUCLEOTIDE SEQUENCE [LARGE SCALE GENOMIC DNA]</scope>
    <source>
        <strain evidence="4">CGMCC 1.15297</strain>
    </source>
</reference>
<evidence type="ECO:0000313" key="3">
    <source>
        <dbReference type="EMBL" id="GGA11956.1"/>
    </source>
</evidence>
<dbReference type="PANTHER" id="PTHR43818">
    <property type="entry name" value="BCDNA.GH03377"/>
    <property type="match status" value="1"/>
</dbReference>
<evidence type="ECO:0000313" key="4">
    <source>
        <dbReference type="Proteomes" id="UP000603317"/>
    </source>
</evidence>
<dbReference type="RefSeq" id="WP_188642851.1">
    <property type="nucleotide sequence ID" value="NZ_BMID01000001.1"/>
</dbReference>
<evidence type="ECO:0000259" key="2">
    <source>
        <dbReference type="Pfam" id="PF01408"/>
    </source>
</evidence>
<keyword evidence="4" id="KW-1185">Reference proteome</keyword>
<name>A0ABQ1FH70_9SPHN</name>
<dbReference type="SUPFAM" id="SSF51735">
    <property type="entry name" value="NAD(P)-binding Rossmann-fold domains"/>
    <property type="match status" value="1"/>
</dbReference>
<keyword evidence="1" id="KW-0560">Oxidoreductase</keyword>
<dbReference type="PANTHER" id="PTHR43818:SF11">
    <property type="entry name" value="BCDNA.GH03377"/>
    <property type="match status" value="1"/>
</dbReference>
<sequence>MDAAVIGCGRMGAFTSEGVRKFAPECWFPLAHAEAIEAADGLDLVALCDPNEEGLARAAERYGVARTYPDHRALLADGAPALAGIATRTIGRADIISDCFEAGVRAFHIEKPICNSVAELRRLEEIFARDDVFVTLGAVRRHFAIYRDAVTRASSGDYGQLLEARVDMGPGALFWAHPHSVDLILLAAAGREVQSVQARLGEVERDGDTIVNDPAILAASVWFEDGFAGHISRAHGIDFHLSCERARFAVMNDGHSLAFAAADDANPYPATQQVEFDAGNAAQGALAPMLQLTACLEGDAAARAANTALKRDIVRGQEVLFAFVQSHLDGGAPVALADIDPAMTILGRTGQFYA</sequence>
<dbReference type="Proteomes" id="UP000603317">
    <property type="component" value="Unassembled WGS sequence"/>
</dbReference>
<dbReference type="InterPro" id="IPR050463">
    <property type="entry name" value="Gfo/Idh/MocA_oxidrdct_glycsds"/>
</dbReference>